<dbReference type="STRING" id="1423731.FC81_GL001342"/>
<dbReference type="InterPro" id="IPR015797">
    <property type="entry name" value="NUDIX_hydrolase-like_dom_sf"/>
</dbReference>
<sequence>MMIETEVSAALDYLTQQDFAWVTLNKLRKIKEELLKAEGDLRNRKTALHLSASAVVFKQEKCFFIMHPYLKQILLPAGHVEPGEKPYACAIREFKEETGHQAVSSIHEASQLKSLIDINLIHIPRNSLKNEASHYHIDLRYQLKLAVTNKQPINAELPVFLLKKEQAPCEFQGYYTLVNV</sequence>
<evidence type="ECO:0000256" key="1">
    <source>
        <dbReference type="ARBA" id="ARBA00022801"/>
    </source>
</evidence>
<dbReference type="Proteomes" id="UP000051621">
    <property type="component" value="Unassembled WGS sequence"/>
</dbReference>
<dbReference type="Gene3D" id="3.90.79.10">
    <property type="entry name" value="Nucleoside Triphosphate Pyrophosphohydrolase"/>
    <property type="match status" value="1"/>
</dbReference>
<keyword evidence="4" id="KW-1185">Reference proteome</keyword>
<protein>
    <recommendedName>
        <fullName evidence="2">Nudix hydrolase domain-containing protein</fullName>
    </recommendedName>
</protein>
<dbReference type="OrthoDB" id="9787880at2"/>
<organism evidence="3 4">
    <name type="scientific">Liquorilactobacillus capillatus DSM 19910</name>
    <dbReference type="NCBI Taxonomy" id="1423731"/>
    <lineage>
        <taxon>Bacteria</taxon>
        <taxon>Bacillati</taxon>
        <taxon>Bacillota</taxon>
        <taxon>Bacilli</taxon>
        <taxon>Lactobacillales</taxon>
        <taxon>Lactobacillaceae</taxon>
        <taxon>Liquorilactobacillus</taxon>
    </lineage>
</organism>
<feature type="domain" description="Nudix hydrolase" evidence="2">
    <location>
        <begin position="47"/>
        <end position="180"/>
    </location>
</feature>
<keyword evidence="1" id="KW-0378">Hydrolase</keyword>
<dbReference type="PROSITE" id="PS00893">
    <property type="entry name" value="NUDIX_BOX"/>
    <property type="match status" value="1"/>
</dbReference>
<dbReference type="Pfam" id="PF00293">
    <property type="entry name" value="NUDIX"/>
    <property type="match status" value="1"/>
</dbReference>
<dbReference type="GO" id="GO:0016787">
    <property type="term" value="F:hydrolase activity"/>
    <property type="evidence" value="ECO:0007669"/>
    <property type="project" value="UniProtKB-KW"/>
</dbReference>
<evidence type="ECO:0000259" key="2">
    <source>
        <dbReference type="PROSITE" id="PS51462"/>
    </source>
</evidence>
<dbReference type="EMBL" id="AZEF01000027">
    <property type="protein sequence ID" value="KRL01201.1"/>
    <property type="molecule type" value="Genomic_DNA"/>
</dbReference>
<dbReference type="SUPFAM" id="SSF55811">
    <property type="entry name" value="Nudix"/>
    <property type="match status" value="1"/>
</dbReference>
<dbReference type="AlphaFoldDB" id="A0A0R1M0R0"/>
<evidence type="ECO:0000313" key="3">
    <source>
        <dbReference type="EMBL" id="KRL01201.1"/>
    </source>
</evidence>
<evidence type="ECO:0000313" key="4">
    <source>
        <dbReference type="Proteomes" id="UP000051621"/>
    </source>
</evidence>
<dbReference type="RefSeq" id="WP_057744390.1">
    <property type="nucleotide sequence ID" value="NZ_AZEF01000027.1"/>
</dbReference>
<proteinExistence type="predicted"/>
<dbReference type="PATRIC" id="fig|1423731.3.peg.1381"/>
<gene>
    <name evidence="3" type="ORF">FC81_GL001342</name>
</gene>
<dbReference type="InterPro" id="IPR000086">
    <property type="entry name" value="NUDIX_hydrolase_dom"/>
</dbReference>
<comment type="caution">
    <text evidence="3">The sequence shown here is derived from an EMBL/GenBank/DDBJ whole genome shotgun (WGS) entry which is preliminary data.</text>
</comment>
<dbReference type="PROSITE" id="PS51462">
    <property type="entry name" value="NUDIX"/>
    <property type="match status" value="1"/>
</dbReference>
<reference evidence="3 4" key="1">
    <citation type="journal article" date="2015" name="Genome Announc.">
        <title>Expanding the biotechnology potential of lactobacilli through comparative genomics of 213 strains and associated genera.</title>
        <authorList>
            <person name="Sun Z."/>
            <person name="Harris H.M."/>
            <person name="McCann A."/>
            <person name="Guo C."/>
            <person name="Argimon S."/>
            <person name="Zhang W."/>
            <person name="Yang X."/>
            <person name="Jeffery I.B."/>
            <person name="Cooney J.C."/>
            <person name="Kagawa T.F."/>
            <person name="Liu W."/>
            <person name="Song Y."/>
            <person name="Salvetti E."/>
            <person name="Wrobel A."/>
            <person name="Rasinkangas P."/>
            <person name="Parkhill J."/>
            <person name="Rea M.C."/>
            <person name="O'Sullivan O."/>
            <person name="Ritari J."/>
            <person name="Douillard F.P."/>
            <person name="Paul Ross R."/>
            <person name="Yang R."/>
            <person name="Briner A.E."/>
            <person name="Felis G.E."/>
            <person name="de Vos W.M."/>
            <person name="Barrangou R."/>
            <person name="Klaenhammer T.R."/>
            <person name="Caufield P.W."/>
            <person name="Cui Y."/>
            <person name="Zhang H."/>
            <person name="O'Toole P.W."/>
        </authorList>
    </citation>
    <scope>NUCLEOTIDE SEQUENCE [LARGE SCALE GENOMIC DNA]</scope>
    <source>
        <strain evidence="3 4">DSM 19910</strain>
    </source>
</reference>
<accession>A0A0R1M0R0</accession>
<dbReference type="InterPro" id="IPR020084">
    <property type="entry name" value="NUDIX_hydrolase_CS"/>
</dbReference>
<name>A0A0R1M0R0_9LACO</name>